<dbReference type="AlphaFoldDB" id="A0A8S1NS26"/>
<organism evidence="3 4">
    <name type="scientific">Paramecium sonneborni</name>
    <dbReference type="NCBI Taxonomy" id="65129"/>
    <lineage>
        <taxon>Eukaryota</taxon>
        <taxon>Sar</taxon>
        <taxon>Alveolata</taxon>
        <taxon>Ciliophora</taxon>
        <taxon>Intramacronucleata</taxon>
        <taxon>Oligohymenophorea</taxon>
        <taxon>Peniculida</taxon>
        <taxon>Parameciidae</taxon>
        <taxon>Paramecium</taxon>
    </lineage>
</organism>
<proteinExistence type="predicted"/>
<feature type="coiled-coil region" evidence="1">
    <location>
        <begin position="158"/>
        <end position="196"/>
    </location>
</feature>
<accession>A0A8S1NS26</accession>
<feature type="compositionally biased region" description="Low complexity" evidence="2">
    <location>
        <begin position="363"/>
        <end position="377"/>
    </location>
</feature>
<comment type="caution">
    <text evidence="3">The sequence shown here is derived from an EMBL/GenBank/DDBJ whole genome shotgun (WGS) entry which is preliminary data.</text>
</comment>
<feature type="coiled-coil region" evidence="1">
    <location>
        <begin position="1"/>
        <end position="45"/>
    </location>
</feature>
<reference evidence="3" key="1">
    <citation type="submission" date="2021-01" db="EMBL/GenBank/DDBJ databases">
        <authorList>
            <consortium name="Genoscope - CEA"/>
            <person name="William W."/>
        </authorList>
    </citation>
    <scope>NUCLEOTIDE SEQUENCE</scope>
</reference>
<protein>
    <submittedName>
        <fullName evidence="3">Uncharacterized protein</fullName>
    </submittedName>
</protein>
<keyword evidence="1" id="KW-0175">Coiled coil</keyword>
<evidence type="ECO:0000256" key="2">
    <source>
        <dbReference type="SAM" id="MobiDB-lite"/>
    </source>
</evidence>
<gene>
    <name evidence="3" type="ORF">PSON_ATCC_30995.1.T0630190</name>
</gene>
<evidence type="ECO:0000313" key="4">
    <source>
        <dbReference type="Proteomes" id="UP000692954"/>
    </source>
</evidence>
<keyword evidence="4" id="KW-1185">Reference proteome</keyword>
<feature type="region of interest" description="Disordered" evidence="2">
    <location>
        <begin position="345"/>
        <end position="395"/>
    </location>
</feature>
<evidence type="ECO:0000313" key="3">
    <source>
        <dbReference type="EMBL" id="CAD8095032.1"/>
    </source>
</evidence>
<dbReference type="Proteomes" id="UP000692954">
    <property type="component" value="Unassembled WGS sequence"/>
</dbReference>
<sequence>METVSQHIKQLNQKNQELSVLENRIVQLKQQLNLQQANNNILKSKVDKIVHSKKQKFYDQMKLKQILSDNTVNNDGVQYLIQRNRLLQNEELRQTKQDMLEEKYLQTQQMKQKLDLQMLLNQKKRDQQLLEKQQSYAKISEWEFNLKLDLRQRQIDKIDKIRSEEKEFKEKLANRMQEQQQLCDQLQNEEQILLSKLRNSQQFGSSLKNDLTTALNLSIKEYSNNLNTSIPAHIKSYSSQKLPKEQQNSPYAQLPTMLQMKMSTQINKSKNNNVSFRESQMKEYQFSLPSLCKPTFVEQQQHVDRLYQSKTVKNSKSDLQQILNYCDSQGKIDQKSKFRINSNEVIQNQESNSSIKENKQNQKDQQQIKQLSSNEIKNNNEEESDNHQNQQEEQQ</sequence>
<feature type="compositionally biased region" description="Polar residues" evidence="2">
    <location>
        <begin position="345"/>
        <end position="354"/>
    </location>
</feature>
<name>A0A8S1NS26_9CILI</name>
<dbReference type="EMBL" id="CAJJDN010000063">
    <property type="protein sequence ID" value="CAD8095032.1"/>
    <property type="molecule type" value="Genomic_DNA"/>
</dbReference>
<evidence type="ECO:0000256" key="1">
    <source>
        <dbReference type="SAM" id="Coils"/>
    </source>
</evidence>